<comment type="subcellular location">
    <subcellularLocation>
        <location evidence="1">Cytoplasm</location>
    </subcellularLocation>
</comment>
<evidence type="ECO:0000256" key="1">
    <source>
        <dbReference type="ARBA" id="ARBA00004496"/>
    </source>
</evidence>
<dbReference type="SUPFAM" id="SSF51735">
    <property type="entry name" value="NAD(P)-binding Rossmann-fold domains"/>
    <property type="match status" value="1"/>
</dbReference>
<dbReference type="InterPro" id="IPR036291">
    <property type="entry name" value="NAD(P)-bd_dom_sf"/>
</dbReference>
<dbReference type="RefSeq" id="WP_072430005.1">
    <property type="nucleotide sequence ID" value="NZ_FPKR01000016.1"/>
</dbReference>
<dbReference type="PRINTS" id="PR00081">
    <property type="entry name" value="GDHRDH"/>
</dbReference>
<dbReference type="PROSITE" id="PS00061">
    <property type="entry name" value="ADH_SHORT"/>
    <property type="match status" value="1"/>
</dbReference>
<protein>
    <submittedName>
        <fullName evidence="5">NAD(P)-dependent dehydrogenase, short-chain alcohol dehydrogenase family</fullName>
    </submittedName>
</protein>
<dbReference type="InterPro" id="IPR020904">
    <property type="entry name" value="Sc_DH/Rdtase_CS"/>
</dbReference>
<dbReference type="OrthoDB" id="9794387at2"/>
<evidence type="ECO:0000256" key="3">
    <source>
        <dbReference type="ARBA" id="ARBA00022857"/>
    </source>
</evidence>
<evidence type="ECO:0000256" key="2">
    <source>
        <dbReference type="ARBA" id="ARBA00022490"/>
    </source>
</evidence>
<sequence length="250" mass="26982">MRCYIVTGAARGLGLGLARAITERGGQLIALGRGESHELDALGADMPGYRFVAIDLAQADLVSELAEEVFGSLASLDWDGVYLINNAGVVDPIAPAGRYEDAALLHCLSVNLSAALQLSNAFLRHFQHRRGDRRVLNISSGAGRNPYPSWSAYCASKAGLDMYSRCVGLEQAALADGIRIASLAPGVVDTGMQADIRRAHPDDFPMLAQFQRYKAEGELSDPDQCGREILDLLHSEHIGFGAILNIRDFR</sequence>
<keyword evidence="6" id="KW-1185">Reference proteome</keyword>
<dbReference type="Pfam" id="PF00106">
    <property type="entry name" value="adh_short"/>
    <property type="match status" value="1"/>
</dbReference>
<name>A0A1K2HRB8_9NEIS</name>
<dbReference type="PANTHER" id="PTHR44085">
    <property type="entry name" value="SEPIAPTERIN REDUCTASE"/>
    <property type="match status" value="1"/>
</dbReference>
<dbReference type="GO" id="GO:0006729">
    <property type="term" value="P:tetrahydrobiopterin biosynthetic process"/>
    <property type="evidence" value="ECO:0007669"/>
    <property type="project" value="TreeGrafter"/>
</dbReference>
<dbReference type="GO" id="GO:0005737">
    <property type="term" value="C:cytoplasm"/>
    <property type="evidence" value="ECO:0007669"/>
    <property type="project" value="UniProtKB-SubCell"/>
</dbReference>
<dbReference type="GO" id="GO:0004757">
    <property type="term" value="F:sepiapterin reductase (NADP+) activity"/>
    <property type="evidence" value="ECO:0007669"/>
    <property type="project" value="TreeGrafter"/>
</dbReference>
<dbReference type="Gene3D" id="3.40.50.720">
    <property type="entry name" value="NAD(P)-binding Rossmann-like Domain"/>
    <property type="match status" value="1"/>
</dbReference>
<evidence type="ECO:0000313" key="5">
    <source>
        <dbReference type="EMBL" id="SFZ79344.1"/>
    </source>
</evidence>
<dbReference type="EMBL" id="FPKR01000016">
    <property type="protein sequence ID" value="SFZ79344.1"/>
    <property type="molecule type" value="Genomic_DNA"/>
</dbReference>
<gene>
    <name evidence="5" type="ORF">SAMN02745887_03525</name>
</gene>
<dbReference type="Proteomes" id="UP000186513">
    <property type="component" value="Unassembled WGS sequence"/>
</dbReference>
<organism evidence="5 6">
    <name type="scientific">Chitinimonas taiwanensis DSM 18899</name>
    <dbReference type="NCBI Taxonomy" id="1121279"/>
    <lineage>
        <taxon>Bacteria</taxon>
        <taxon>Pseudomonadati</taxon>
        <taxon>Pseudomonadota</taxon>
        <taxon>Betaproteobacteria</taxon>
        <taxon>Neisseriales</taxon>
        <taxon>Chitinibacteraceae</taxon>
        <taxon>Chitinimonas</taxon>
    </lineage>
</organism>
<keyword evidence="2" id="KW-0963">Cytoplasm</keyword>
<reference evidence="5 6" key="1">
    <citation type="submission" date="2016-11" db="EMBL/GenBank/DDBJ databases">
        <authorList>
            <person name="Jaros S."/>
            <person name="Januszkiewicz K."/>
            <person name="Wedrychowicz H."/>
        </authorList>
    </citation>
    <scope>NUCLEOTIDE SEQUENCE [LARGE SCALE GENOMIC DNA]</scope>
    <source>
        <strain evidence="5 6">DSM 18899</strain>
    </source>
</reference>
<accession>A0A1K2HRB8</accession>
<keyword evidence="3" id="KW-0521">NADP</keyword>
<keyword evidence="4" id="KW-0560">Oxidoreductase</keyword>
<dbReference type="InterPro" id="IPR002347">
    <property type="entry name" value="SDR_fam"/>
</dbReference>
<dbReference type="InterPro" id="IPR051721">
    <property type="entry name" value="Biopterin_syn/organic_redct"/>
</dbReference>
<dbReference type="AlphaFoldDB" id="A0A1K2HRB8"/>
<proteinExistence type="predicted"/>
<evidence type="ECO:0000313" key="6">
    <source>
        <dbReference type="Proteomes" id="UP000186513"/>
    </source>
</evidence>
<dbReference type="STRING" id="1121279.SAMN02745887_03525"/>
<evidence type="ECO:0000256" key="4">
    <source>
        <dbReference type="ARBA" id="ARBA00023002"/>
    </source>
</evidence>
<dbReference type="PANTHER" id="PTHR44085:SF2">
    <property type="entry name" value="SEPIAPTERIN REDUCTASE"/>
    <property type="match status" value="1"/>
</dbReference>